<name>A0A0D2JF58_9BACT</name>
<evidence type="ECO:0000313" key="3">
    <source>
        <dbReference type="Proteomes" id="UP000032214"/>
    </source>
</evidence>
<keyword evidence="3" id="KW-1185">Reference proteome</keyword>
<dbReference type="Proteomes" id="UP000032214">
    <property type="component" value="Unassembled WGS sequence"/>
</dbReference>
<evidence type="ECO:0000256" key="1">
    <source>
        <dbReference type="SAM" id="SignalP"/>
    </source>
</evidence>
<comment type="caution">
    <text evidence="2">The sequence shown here is derived from an EMBL/GenBank/DDBJ whole genome shotgun (WGS) entry which is preliminary data.</text>
</comment>
<feature type="signal peptide" evidence="1">
    <location>
        <begin position="1"/>
        <end position="20"/>
    </location>
</feature>
<proteinExistence type="predicted"/>
<reference evidence="2 3" key="1">
    <citation type="journal article" date="2013" name="Proc. Natl. Acad. Sci. U.S.A.">
        <title>Candidate phylum TM6 genome recovered from a hospital sink biofilm provides genomic insights into this uncultivated phylum.</title>
        <authorList>
            <person name="McLean J.S."/>
            <person name="Lombardo M.J."/>
            <person name="Badger J.H."/>
            <person name="Edlund A."/>
            <person name="Novotny M."/>
            <person name="Yee-Greenbaum J."/>
            <person name="Vyahhi N."/>
            <person name="Hall A.P."/>
            <person name="Yang Y."/>
            <person name="Dupont C.L."/>
            <person name="Ziegler M.G."/>
            <person name="Chitsaz H."/>
            <person name="Allen A.E."/>
            <person name="Yooseph S."/>
            <person name="Tesler G."/>
            <person name="Pevzner P.A."/>
            <person name="Friedman R.M."/>
            <person name="Nealson K.H."/>
            <person name="Venter J.C."/>
            <person name="Lasken R.S."/>
        </authorList>
    </citation>
    <scope>NUCLEOTIDE SEQUENCE [LARGE SCALE GENOMIC DNA]</scope>
    <source>
        <strain evidence="2 3">TM6SC1</strain>
    </source>
</reference>
<feature type="chain" id="PRO_5002245313" evidence="1">
    <location>
        <begin position="21"/>
        <end position="104"/>
    </location>
</feature>
<organism evidence="2 3">
    <name type="scientific">candidate division TM6 bacterium JCVI TM6SC1</name>
    <dbReference type="NCBI Taxonomy" id="1306947"/>
    <lineage>
        <taxon>Bacteria</taxon>
        <taxon>Candidatus Babelota</taxon>
        <taxon>Vermiphilus</taxon>
    </lineage>
</organism>
<evidence type="ECO:0000313" key="2">
    <source>
        <dbReference type="EMBL" id="KIX85666.1"/>
    </source>
</evidence>
<protein>
    <submittedName>
        <fullName evidence="2">Uncharacterized protein</fullName>
    </submittedName>
</protein>
<dbReference type="AlphaFoldDB" id="A0A0D2JF58"/>
<dbReference type="EMBL" id="ARQD01000001">
    <property type="protein sequence ID" value="KIX85666.1"/>
    <property type="molecule type" value="Genomic_DNA"/>
</dbReference>
<keyword evidence="1" id="KW-0732">Signal</keyword>
<sequence length="104" mass="11843">MKCYTRLLVGIISLALPCNAKGTHQFSHTLASAISATKMLKTISKAEFEEHLAKCIEHITHLENESKKLTIISKEHNIPLLSFSLGELEQEFYKIITYYAQNYN</sequence>
<gene>
    <name evidence="2" type="ORF">J120_01880</name>
</gene>
<accession>A0A0D2JF58</accession>